<comment type="cofactor">
    <cofactor evidence="1">
        <name>Zn(2+)</name>
        <dbReference type="ChEBI" id="CHEBI:29105"/>
    </cofactor>
</comment>
<name>A0A2M6XCA5_9BACT</name>
<dbReference type="PANTHER" id="PTHR46986">
    <property type="entry name" value="ENDORIBONUCLEASE YBEY, CHLOROPLASTIC"/>
    <property type="match status" value="1"/>
</dbReference>
<dbReference type="Pfam" id="PF02130">
    <property type="entry name" value="YbeY"/>
    <property type="match status" value="1"/>
</dbReference>
<evidence type="ECO:0000256" key="2">
    <source>
        <dbReference type="ARBA" id="ARBA00010875"/>
    </source>
</evidence>
<evidence type="ECO:0000313" key="9">
    <source>
        <dbReference type="Proteomes" id="UP000228996"/>
    </source>
</evidence>
<dbReference type="GO" id="GO:0004519">
    <property type="term" value="F:endonuclease activity"/>
    <property type="evidence" value="ECO:0007669"/>
    <property type="project" value="UniProtKB-KW"/>
</dbReference>
<dbReference type="InterPro" id="IPR002036">
    <property type="entry name" value="YbeY"/>
</dbReference>
<proteinExistence type="inferred from homology"/>
<dbReference type="NCBIfam" id="TIGR00043">
    <property type="entry name" value="rRNA maturation RNase YbeY"/>
    <property type="match status" value="1"/>
</dbReference>
<dbReference type="InterPro" id="IPR023091">
    <property type="entry name" value="MetalPrtase_cat_dom_sf_prd"/>
</dbReference>
<dbReference type="PANTHER" id="PTHR46986:SF1">
    <property type="entry name" value="ENDORIBONUCLEASE YBEY, CHLOROPLASTIC"/>
    <property type="match status" value="1"/>
</dbReference>
<reference evidence="9" key="1">
    <citation type="submission" date="2017-09" db="EMBL/GenBank/DDBJ databases">
        <title>Depth-based differentiation of microbial function through sediment-hosted aquifers and enrichment of novel symbionts in the deep terrestrial subsurface.</title>
        <authorList>
            <person name="Probst A.J."/>
            <person name="Ladd B."/>
            <person name="Jarett J.K."/>
            <person name="Geller-Mcgrath D.E."/>
            <person name="Sieber C.M.K."/>
            <person name="Emerson J.B."/>
            <person name="Anantharaman K."/>
            <person name="Thomas B.C."/>
            <person name="Malmstrom R."/>
            <person name="Stieglmeier M."/>
            <person name="Klingl A."/>
            <person name="Woyke T."/>
            <person name="Ryan C.M."/>
            <person name="Banfield J.F."/>
        </authorList>
    </citation>
    <scope>NUCLEOTIDE SEQUENCE [LARGE SCALE GENOMIC DNA]</scope>
</reference>
<organism evidence="8 9">
    <name type="scientific">Candidatus Shapirobacteria bacterium CG08_land_8_20_14_0_20_39_18</name>
    <dbReference type="NCBI Taxonomy" id="1974883"/>
    <lineage>
        <taxon>Bacteria</taxon>
        <taxon>Candidatus Shapironibacteriota</taxon>
    </lineage>
</organism>
<dbReference type="GO" id="GO:0006364">
    <property type="term" value="P:rRNA processing"/>
    <property type="evidence" value="ECO:0007669"/>
    <property type="project" value="InterPro"/>
</dbReference>
<protein>
    <submittedName>
        <fullName evidence="8">rRNA maturation RNase YbeY</fullName>
    </submittedName>
</protein>
<evidence type="ECO:0000256" key="5">
    <source>
        <dbReference type="ARBA" id="ARBA00022759"/>
    </source>
</evidence>
<evidence type="ECO:0000256" key="6">
    <source>
        <dbReference type="ARBA" id="ARBA00022801"/>
    </source>
</evidence>
<gene>
    <name evidence="8" type="primary">ybeY</name>
    <name evidence="8" type="ORF">COT44_04095</name>
</gene>
<dbReference type="Proteomes" id="UP000228996">
    <property type="component" value="Unassembled WGS sequence"/>
</dbReference>
<keyword evidence="6" id="KW-0378">Hydrolase</keyword>
<evidence type="ECO:0000256" key="4">
    <source>
        <dbReference type="ARBA" id="ARBA00022723"/>
    </source>
</evidence>
<keyword evidence="4" id="KW-0479">Metal-binding</keyword>
<sequence>MISVLISSESRYRIDRQKIKKGIEDFLGQVGMNEVEVSVAVVGGRKIRSLNKTYRQLDESTDVLSFPQEGSRDPDGILRLGDILVCYPQAIEQAVEEDKMVDEKINELVEHGLRHLLGIHHPE</sequence>
<keyword evidence="7" id="KW-0862">Zinc</keyword>
<dbReference type="EMBL" id="PEYO01000019">
    <property type="protein sequence ID" value="PIU03280.1"/>
    <property type="molecule type" value="Genomic_DNA"/>
</dbReference>
<dbReference type="AlphaFoldDB" id="A0A2M6XCA5"/>
<dbReference type="Gene3D" id="3.40.390.30">
    <property type="entry name" value="Metalloproteases ('zincins'), catalytic domain"/>
    <property type="match status" value="1"/>
</dbReference>
<evidence type="ECO:0000256" key="7">
    <source>
        <dbReference type="ARBA" id="ARBA00022833"/>
    </source>
</evidence>
<comment type="caution">
    <text evidence="8">The sequence shown here is derived from an EMBL/GenBank/DDBJ whole genome shotgun (WGS) entry which is preliminary data.</text>
</comment>
<dbReference type="GO" id="GO:0046872">
    <property type="term" value="F:metal ion binding"/>
    <property type="evidence" value="ECO:0007669"/>
    <property type="project" value="UniProtKB-KW"/>
</dbReference>
<keyword evidence="3" id="KW-0540">Nuclease</keyword>
<dbReference type="GO" id="GO:0004222">
    <property type="term" value="F:metalloendopeptidase activity"/>
    <property type="evidence" value="ECO:0007669"/>
    <property type="project" value="InterPro"/>
</dbReference>
<accession>A0A2M6XCA5</accession>
<evidence type="ECO:0000256" key="3">
    <source>
        <dbReference type="ARBA" id="ARBA00022722"/>
    </source>
</evidence>
<dbReference type="SUPFAM" id="SSF55486">
    <property type="entry name" value="Metalloproteases ('zincins'), catalytic domain"/>
    <property type="match status" value="1"/>
</dbReference>
<comment type="similarity">
    <text evidence="2">Belongs to the endoribonuclease YbeY family.</text>
</comment>
<evidence type="ECO:0000313" key="8">
    <source>
        <dbReference type="EMBL" id="PIU03280.1"/>
    </source>
</evidence>
<keyword evidence="5" id="KW-0255">Endonuclease</keyword>
<evidence type="ECO:0000256" key="1">
    <source>
        <dbReference type="ARBA" id="ARBA00001947"/>
    </source>
</evidence>